<sequence>MPDVAPLASELRLAVHRLTRRLRQEDPVDELTLTQLSALSVIWREGPLTAGDLAAREQVRPPSITRVVTALEARGVVTRAGNPKDGRQVLVEITDAGRQQMEVYIRARELWLAQKLATLGVRDRDLLRRAAVLLTSLASD</sequence>
<name>A0A939C4E2_9ACTN</name>
<dbReference type="InterPro" id="IPR052526">
    <property type="entry name" value="HTH-type_Bedaq_tolerance"/>
</dbReference>
<dbReference type="InterPro" id="IPR000835">
    <property type="entry name" value="HTH_MarR-typ"/>
</dbReference>
<protein>
    <submittedName>
        <fullName evidence="2">MarR family transcriptional regulator</fullName>
    </submittedName>
</protein>
<comment type="caution">
    <text evidence="2">The sequence shown here is derived from an EMBL/GenBank/DDBJ whole genome shotgun (WGS) entry which is preliminary data.</text>
</comment>
<dbReference type="InterPro" id="IPR036390">
    <property type="entry name" value="WH_DNA-bd_sf"/>
</dbReference>
<evidence type="ECO:0000313" key="3">
    <source>
        <dbReference type="Proteomes" id="UP000663801"/>
    </source>
</evidence>
<dbReference type="GO" id="GO:0003700">
    <property type="term" value="F:DNA-binding transcription factor activity"/>
    <property type="evidence" value="ECO:0007669"/>
    <property type="project" value="InterPro"/>
</dbReference>
<dbReference type="RefSeq" id="WP_205255726.1">
    <property type="nucleotide sequence ID" value="NZ_BAAAPV010000002.1"/>
</dbReference>
<dbReference type="Gene3D" id="1.10.10.10">
    <property type="entry name" value="Winged helix-like DNA-binding domain superfamily/Winged helix DNA-binding domain"/>
    <property type="match status" value="1"/>
</dbReference>
<evidence type="ECO:0000259" key="1">
    <source>
        <dbReference type="PROSITE" id="PS50995"/>
    </source>
</evidence>
<keyword evidence="3" id="KW-1185">Reference proteome</keyword>
<dbReference type="EMBL" id="JAERWL010000005">
    <property type="protein sequence ID" value="MBM9475619.1"/>
    <property type="molecule type" value="Genomic_DNA"/>
</dbReference>
<dbReference type="PROSITE" id="PS50995">
    <property type="entry name" value="HTH_MARR_2"/>
    <property type="match status" value="1"/>
</dbReference>
<feature type="domain" description="HTH marR-type" evidence="1">
    <location>
        <begin position="4"/>
        <end position="136"/>
    </location>
</feature>
<evidence type="ECO:0000313" key="2">
    <source>
        <dbReference type="EMBL" id="MBM9475619.1"/>
    </source>
</evidence>
<proteinExistence type="predicted"/>
<reference evidence="2" key="1">
    <citation type="submission" date="2021-01" db="EMBL/GenBank/DDBJ databases">
        <title>KCTC 19127 draft genome.</title>
        <authorList>
            <person name="An D."/>
        </authorList>
    </citation>
    <scope>NUCLEOTIDE SEQUENCE</scope>
    <source>
        <strain evidence="2">KCTC 19127</strain>
    </source>
</reference>
<dbReference type="AlphaFoldDB" id="A0A939C4E2"/>
<accession>A0A939C4E2</accession>
<gene>
    <name evidence="2" type="ORF">JL107_04080</name>
</gene>
<dbReference type="Pfam" id="PF01047">
    <property type="entry name" value="MarR"/>
    <property type="match status" value="1"/>
</dbReference>
<dbReference type="PANTHER" id="PTHR39515">
    <property type="entry name" value="CONSERVED PROTEIN"/>
    <property type="match status" value="1"/>
</dbReference>
<dbReference type="Proteomes" id="UP000663801">
    <property type="component" value="Unassembled WGS sequence"/>
</dbReference>
<dbReference type="SMART" id="SM00347">
    <property type="entry name" value="HTH_MARR"/>
    <property type="match status" value="1"/>
</dbReference>
<dbReference type="InterPro" id="IPR036388">
    <property type="entry name" value="WH-like_DNA-bd_sf"/>
</dbReference>
<dbReference type="PANTHER" id="PTHR39515:SF2">
    <property type="entry name" value="HTH-TYPE TRANSCRIPTIONAL REGULATOR RV0880"/>
    <property type="match status" value="1"/>
</dbReference>
<organism evidence="2 3">
    <name type="scientific">Nakamurella flavida</name>
    <dbReference type="NCBI Taxonomy" id="363630"/>
    <lineage>
        <taxon>Bacteria</taxon>
        <taxon>Bacillati</taxon>
        <taxon>Actinomycetota</taxon>
        <taxon>Actinomycetes</taxon>
        <taxon>Nakamurellales</taxon>
        <taxon>Nakamurellaceae</taxon>
        <taxon>Nakamurella</taxon>
    </lineage>
</organism>
<dbReference type="SUPFAM" id="SSF46785">
    <property type="entry name" value="Winged helix' DNA-binding domain"/>
    <property type="match status" value="1"/>
</dbReference>